<dbReference type="EMBL" id="CAXAMN010000547">
    <property type="protein sequence ID" value="CAK8989349.1"/>
    <property type="molecule type" value="Genomic_DNA"/>
</dbReference>
<keyword evidence="5 6" id="KW-0472">Membrane</keyword>
<reference evidence="8 9" key="1">
    <citation type="submission" date="2024-02" db="EMBL/GenBank/DDBJ databases">
        <authorList>
            <person name="Chen Y."/>
            <person name="Shah S."/>
            <person name="Dougan E. K."/>
            <person name="Thang M."/>
            <person name="Chan C."/>
        </authorList>
    </citation>
    <scope>NUCLEOTIDE SEQUENCE [LARGE SCALE GENOMIC DNA]</scope>
</reference>
<evidence type="ECO:0000256" key="3">
    <source>
        <dbReference type="ARBA" id="ARBA00022692"/>
    </source>
</evidence>
<evidence type="ECO:0000259" key="7">
    <source>
        <dbReference type="PROSITE" id="PS50222"/>
    </source>
</evidence>
<dbReference type="Proteomes" id="UP001642484">
    <property type="component" value="Unassembled WGS sequence"/>
</dbReference>
<protein>
    <recommendedName>
        <fullName evidence="7">EF-hand domain-containing protein</fullName>
    </recommendedName>
</protein>
<evidence type="ECO:0000256" key="4">
    <source>
        <dbReference type="ARBA" id="ARBA00022989"/>
    </source>
</evidence>
<feature type="domain" description="EF-hand" evidence="7">
    <location>
        <begin position="655"/>
        <end position="691"/>
    </location>
</feature>
<evidence type="ECO:0000256" key="1">
    <source>
        <dbReference type="ARBA" id="ARBA00004651"/>
    </source>
</evidence>
<dbReference type="InterPro" id="IPR002048">
    <property type="entry name" value="EF_hand_dom"/>
</dbReference>
<feature type="transmembrane region" description="Helical" evidence="6">
    <location>
        <begin position="203"/>
        <end position="221"/>
    </location>
</feature>
<dbReference type="PANTHER" id="PTHR30509:SF9">
    <property type="entry name" value="MULTIDRUG RESISTANCE PROTEIN MDTO"/>
    <property type="match status" value="1"/>
</dbReference>
<accession>A0ABP0HJ11</accession>
<comment type="subcellular location">
    <subcellularLocation>
        <location evidence="1">Cell membrane</location>
        <topology evidence="1">Multi-pass membrane protein</topology>
    </subcellularLocation>
</comment>
<feature type="transmembrane region" description="Helical" evidence="6">
    <location>
        <begin position="161"/>
        <end position="178"/>
    </location>
</feature>
<evidence type="ECO:0000313" key="9">
    <source>
        <dbReference type="Proteomes" id="UP001642484"/>
    </source>
</evidence>
<name>A0ABP0HJ11_9DINO</name>
<keyword evidence="2" id="KW-1003">Cell membrane</keyword>
<gene>
    <name evidence="8" type="ORF">CCMP2556_LOCUS1629</name>
</gene>
<evidence type="ECO:0000313" key="8">
    <source>
        <dbReference type="EMBL" id="CAK8989349.1"/>
    </source>
</evidence>
<feature type="transmembrane region" description="Helical" evidence="6">
    <location>
        <begin position="105"/>
        <end position="130"/>
    </location>
</feature>
<dbReference type="PANTHER" id="PTHR30509">
    <property type="entry name" value="P-HYDROXYBENZOIC ACID EFFLUX PUMP SUBUNIT-RELATED"/>
    <property type="match status" value="1"/>
</dbReference>
<comment type="caution">
    <text evidence="8">The sequence shown here is derived from an EMBL/GenBank/DDBJ whole genome shotgun (WGS) entry which is preliminary data.</text>
</comment>
<feature type="transmembrane region" description="Helical" evidence="6">
    <location>
        <begin position="560"/>
        <end position="579"/>
    </location>
</feature>
<dbReference type="PROSITE" id="PS50222">
    <property type="entry name" value="EF_HAND_2"/>
    <property type="match status" value="1"/>
</dbReference>
<keyword evidence="4 6" id="KW-1133">Transmembrane helix</keyword>
<keyword evidence="3 6" id="KW-0812">Transmembrane</keyword>
<feature type="transmembrane region" description="Helical" evidence="6">
    <location>
        <begin position="136"/>
        <end position="154"/>
    </location>
</feature>
<evidence type="ECO:0000256" key="5">
    <source>
        <dbReference type="ARBA" id="ARBA00023136"/>
    </source>
</evidence>
<sequence length="859" mass="96223">MPSYKNISKDEEDDLEDAYFSDEDTGPGCVETNFPSLAWLQGSRDGFTVGQTTAAQVASWTTFYSAICMYVNRHNLAEIGLAPSTFLCNLLFIVGSDLGSTMSGIFYGVIGSFYGLFTNWLFLGFFPGAYHGENHAIFWAALSVIILYTFIFLFVKVNETIRFWALITFTGGYAMKLIDPASNGEAGSGKFQFNFKGYAENGFVQYLFGALLAVIIFLVPPRLSLDESYKRVDRVSRDVTILLKRLMTYYCRNIKTLEIYDIREDFQSLQRRLDEASALGASSWYESLGKSKRRAMTLKLTGVVKELMDYVEPLLEVVVDEDFQESHTVMMQQVGTPMTNVVEGTLEIVEELIRGAEDGSFNEEESDRVQAEIDDMPNLVTKLQRSVQEATDAVGRMEGQKAGERIQPQTLGEHYVALTVCRMAQVVMDNAKQVIDSQGLPAGDWSEDMKNSWGVLFDYEKGDLKWAARSTVCLLVNFLVGWHGYCDWQAIDEFKEGTLAQEPVCLIQPYSAGLASINVILLSRYSAGTIKNAMDRVANVVLASVVGTLGYSVLGWCSDVYRVLTLFAVFLATFIFMYMKYDGSGDTAGIAQRLAAIAVSSLMSNCSNDPSTAGTYSSKFHDLSDIIFGVLIMTIFDFIFGESSASEQAITGMTDMVEEYQQVFKEFFDQDGKNQMTHEELKKKVASVSSKISECASTGSKASMEPRFWRMSFNSTLYDKIISTYKVLCNALVKTSRVIDDDKDVLFDRLAHSDEVKRQIMYRVLDDTTRMVLATIKRDRASIPSPFWYQEQQLSDNVLTEKIVSDLNAQPHLKTNDRPEEMPLNPSSRCCAMTVMIQSMVNALRSLQKDCVSQKLMDG</sequence>
<feature type="transmembrane region" description="Helical" evidence="6">
    <location>
        <begin position="537"/>
        <end position="554"/>
    </location>
</feature>
<keyword evidence="9" id="KW-1185">Reference proteome</keyword>
<organism evidence="8 9">
    <name type="scientific">Durusdinium trenchii</name>
    <dbReference type="NCBI Taxonomy" id="1381693"/>
    <lineage>
        <taxon>Eukaryota</taxon>
        <taxon>Sar</taxon>
        <taxon>Alveolata</taxon>
        <taxon>Dinophyceae</taxon>
        <taxon>Suessiales</taxon>
        <taxon>Symbiodiniaceae</taxon>
        <taxon>Durusdinium</taxon>
    </lineage>
</organism>
<proteinExistence type="predicted"/>
<evidence type="ECO:0000256" key="6">
    <source>
        <dbReference type="SAM" id="Phobius"/>
    </source>
</evidence>
<evidence type="ECO:0000256" key="2">
    <source>
        <dbReference type="ARBA" id="ARBA00022475"/>
    </source>
</evidence>